<dbReference type="InterPro" id="IPR017937">
    <property type="entry name" value="Thioredoxin_CS"/>
</dbReference>
<evidence type="ECO:0000256" key="9">
    <source>
        <dbReference type="ARBA" id="ARBA00023284"/>
    </source>
</evidence>
<dbReference type="PANTHER" id="PTHR18929">
    <property type="entry name" value="PROTEIN DISULFIDE ISOMERASE"/>
    <property type="match status" value="1"/>
</dbReference>
<feature type="domain" description="Thioredoxin" evidence="12">
    <location>
        <begin position="17"/>
        <end position="141"/>
    </location>
</feature>
<dbReference type="InterPro" id="IPR005792">
    <property type="entry name" value="Prot_disulphide_isomerase"/>
</dbReference>
<evidence type="ECO:0000256" key="7">
    <source>
        <dbReference type="ARBA" id="ARBA00022824"/>
    </source>
</evidence>
<dbReference type="CDD" id="cd02981">
    <property type="entry name" value="PDI_b_family"/>
    <property type="match status" value="1"/>
</dbReference>
<keyword evidence="9 10" id="KW-0676">Redox-active center</keyword>
<evidence type="ECO:0000259" key="12">
    <source>
        <dbReference type="PROSITE" id="PS51352"/>
    </source>
</evidence>
<evidence type="ECO:0000256" key="4">
    <source>
        <dbReference type="ARBA" id="ARBA00012723"/>
    </source>
</evidence>
<dbReference type="EC" id="5.3.4.1" evidence="4"/>
<proteinExistence type="inferred from homology"/>
<dbReference type="GO" id="GO:0034976">
    <property type="term" value="P:response to endoplasmic reticulum stress"/>
    <property type="evidence" value="ECO:0007669"/>
    <property type="project" value="TreeGrafter"/>
</dbReference>
<keyword evidence="5 11" id="KW-0732">Signal</keyword>
<dbReference type="InterPro" id="IPR013766">
    <property type="entry name" value="Thioredoxin_domain"/>
</dbReference>
<evidence type="ECO:0000313" key="14">
    <source>
        <dbReference type="Proteomes" id="UP001311799"/>
    </source>
</evidence>
<evidence type="ECO:0000256" key="10">
    <source>
        <dbReference type="PIRSR" id="PIRSR605792-51"/>
    </source>
</evidence>
<dbReference type="GO" id="GO:0006457">
    <property type="term" value="P:protein folding"/>
    <property type="evidence" value="ECO:0007669"/>
    <property type="project" value="TreeGrafter"/>
</dbReference>
<dbReference type="PRINTS" id="PR00421">
    <property type="entry name" value="THIOREDOXIN"/>
</dbReference>
<keyword evidence="7" id="KW-0256">Endoplasmic reticulum</keyword>
<dbReference type="AlphaFoldDB" id="A0AAV9XYE2"/>
<gene>
    <name evidence="13" type="ORF">RS030_16</name>
</gene>
<feature type="domain" description="Thioredoxin" evidence="12">
    <location>
        <begin position="341"/>
        <end position="470"/>
    </location>
</feature>
<evidence type="ECO:0000256" key="3">
    <source>
        <dbReference type="ARBA" id="ARBA00006347"/>
    </source>
</evidence>
<protein>
    <recommendedName>
        <fullName evidence="4">protein disulfide-isomerase</fullName>
        <ecNumber evidence="4">5.3.4.1</ecNumber>
    </recommendedName>
</protein>
<evidence type="ECO:0000256" key="6">
    <source>
        <dbReference type="ARBA" id="ARBA00022737"/>
    </source>
</evidence>
<dbReference type="Pfam" id="PF00085">
    <property type="entry name" value="Thioredoxin"/>
    <property type="match status" value="2"/>
</dbReference>
<feature type="chain" id="PRO_5043642642" description="protein disulfide-isomerase" evidence="11">
    <location>
        <begin position="25"/>
        <end position="482"/>
    </location>
</feature>
<evidence type="ECO:0000256" key="11">
    <source>
        <dbReference type="SAM" id="SignalP"/>
    </source>
</evidence>
<dbReference type="Proteomes" id="UP001311799">
    <property type="component" value="Unassembled WGS sequence"/>
</dbReference>
<dbReference type="PROSITE" id="PS51352">
    <property type="entry name" value="THIOREDOXIN_2"/>
    <property type="match status" value="2"/>
</dbReference>
<dbReference type="CDD" id="cd02995">
    <property type="entry name" value="PDI_a_PDI_a'_C"/>
    <property type="match status" value="1"/>
</dbReference>
<keyword evidence="6" id="KW-0677">Repeat</keyword>
<dbReference type="GO" id="GO:0005788">
    <property type="term" value="C:endoplasmic reticulum lumen"/>
    <property type="evidence" value="ECO:0007669"/>
    <property type="project" value="UniProtKB-SubCell"/>
</dbReference>
<organism evidence="13 14">
    <name type="scientific">Cryptosporidium xiaoi</name>
    <dbReference type="NCBI Taxonomy" id="659607"/>
    <lineage>
        <taxon>Eukaryota</taxon>
        <taxon>Sar</taxon>
        <taxon>Alveolata</taxon>
        <taxon>Apicomplexa</taxon>
        <taxon>Conoidasida</taxon>
        <taxon>Coccidia</taxon>
        <taxon>Eucoccidiorida</taxon>
        <taxon>Eimeriorina</taxon>
        <taxon>Cryptosporidiidae</taxon>
        <taxon>Cryptosporidium</taxon>
    </lineage>
</organism>
<name>A0AAV9XYE2_9CRYT</name>
<feature type="disulfide bond" description="Redox-active" evidence="10">
    <location>
        <begin position="62"/>
        <end position="65"/>
    </location>
</feature>
<keyword evidence="8 13" id="KW-0413">Isomerase</keyword>
<sequence>MIGIKQLICSIIVGLLCAFKSTLGADEAHFISDYIKPLTASNFEDYVKENEYTLITFFAPWCGHCTALEPEFKETCAELAKFTPKVNCGSVDATENMELAQQYGVSGYPTIKFFNGIDNVQNYSGARNKDAFIKYITKLTGPAVQIASSEEEIKSLFAPLSSAFVGRFTSKDSAEFAIFEKVANGHREHNYGFIAFFQSGEQKLEVLHKDEDPVIIPMPKTVEELEAKISTMNVPLFSAISVENYSLYMSREGFTAWFCGTIDDFNKYAANIRKVAADYREKYAFVFLDTEQFGSHATQHLLIESFPGLVIQSVNVPSIRYMYGPADFTSVELLSEFMKSVSEGKHELSIKSEPIPQEQTGPVTVVVGKTFEELVFRNDKDVLLEIYAQWCGHCKNLEPIYNKLGEEYKDNDKIIIAKINGPQNDIPYEGFSPRAFPTILFVKAGTRTPIPYDGKRTVEAFKEFIEEHSSFTSEEKGAHDEL</sequence>
<dbReference type="SUPFAM" id="SSF52833">
    <property type="entry name" value="Thioredoxin-like"/>
    <property type="match status" value="3"/>
</dbReference>
<reference evidence="13 14" key="1">
    <citation type="submission" date="2023-10" db="EMBL/GenBank/DDBJ databases">
        <title>Comparative genomics analysis reveals potential genetic determinants of host preference in Cryptosporidium xiaoi.</title>
        <authorList>
            <person name="Xiao L."/>
            <person name="Li J."/>
        </authorList>
    </citation>
    <scope>NUCLEOTIDE SEQUENCE [LARGE SCALE GENOMIC DNA]</scope>
    <source>
        <strain evidence="13 14">52996</strain>
    </source>
</reference>
<evidence type="ECO:0000256" key="5">
    <source>
        <dbReference type="ARBA" id="ARBA00022729"/>
    </source>
</evidence>
<dbReference type="PANTHER" id="PTHR18929:SF132">
    <property type="entry name" value="PROTEIN DISULFIDE-ISOMERASE A3"/>
    <property type="match status" value="1"/>
</dbReference>
<dbReference type="Pfam" id="PF13848">
    <property type="entry name" value="Thioredoxin_6"/>
    <property type="match status" value="1"/>
</dbReference>
<dbReference type="Gene3D" id="3.40.30.10">
    <property type="entry name" value="Glutaredoxin"/>
    <property type="match status" value="3"/>
</dbReference>
<dbReference type="PROSITE" id="PS00194">
    <property type="entry name" value="THIOREDOXIN_1"/>
    <property type="match status" value="2"/>
</dbReference>
<comment type="subcellular location">
    <subcellularLocation>
        <location evidence="2">Endoplasmic reticulum lumen</location>
    </subcellularLocation>
</comment>
<evidence type="ECO:0000256" key="8">
    <source>
        <dbReference type="ARBA" id="ARBA00023235"/>
    </source>
</evidence>
<feature type="signal peptide" evidence="11">
    <location>
        <begin position="1"/>
        <end position="24"/>
    </location>
</feature>
<evidence type="ECO:0000256" key="1">
    <source>
        <dbReference type="ARBA" id="ARBA00001182"/>
    </source>
</evidence>
<comment type="catalytic activity">
    <reaction evidence="1">
        <text>Catalyzes the rearrangement of -S-S- bonds in proteins.</text>
        <dbReference type="EC" id="5.3.4.1"/>
    </reaction>
</comment>
<dbReference type="CDD" id="cd02961">
    <property type="entry name" value="PDI_a_family"/>
    <property type="match status" value="1"/>
</dbReference>
<dbReference type="CDD" id="cd02982">
    <property type="entry name" value="PDI_b'_family"/>
    <property type="match status" value="1"/>
</dbReference>
<accession>A0AAV9XYE2</accession>
<evidence type="ECO:0000256" key="2">
    <source>
        <dbReference type="ARBA" id="ARBA00004319"/>
    </source>
</evidence>
<evidence type="ECO:0000313" key="13">
    <source>
        <dbReference type="EMBL" id="KAK6589706.1"/>
    </source>
</evidence>
<dbReference type="GO" id="GO:0003756">
    <property type="term" value="F:protein disulfide isomerase activity"/>
    <property type="evidence" value="ECO:0007669"/>
    <property type="project" value="UniProtKB-EC"/>
</dbReference>
<keyword evidence="10" id="KW-1015">Disulfide bond</keyword>
<dbReference type="EMBL" id="JAWDEY010000011">
    <property type="protein sequence ID" value="KAK6589706.1"/>
    <property type="molecule type" value="Genomic_DNA"/>
</dbReference>
<comment type="caution">
    <text evidence="13">The sequence shown here is derived from an EMBL/GenBank/DDBJ whole genome shotgun (WGS) entry which is preliminary data.</text>
</comment>
<dbReference type="NCBIfam" id="TIGR01130">
    <property type="entry name" value="ER_PDI_fam"/>
    <property type="match status" value="1"/>
</dbReference>
<keyword evidence="14" id="KW-1185">Reference proteome</keyword>
<dbReference type="InterPro" id="IPR036249">
    <property type="entry name" value="Thioredoxin-like_sf"/>
</dbReference>
<comment type="similarity">
    <text evidence="3">Belongs to the protein disulfide isomerase family.</text>
</comment>
<feature type="disulfide bond" description="Redox-active" evidence="10">
    <location>
        <begin position="391"/>
        <end position="394"/>
    </location>
</feature>